<dbReference type="SUPFAM" id="SSF46689">
    <property type="entry name" value="Homeodomain-like"/>
    <property type="match status" value="1"/>
</dbReference>
<dbReference type="SMART" id="SM00389">
    <property type="entry name" value="HOX"/>
    <property type="match status" value="1"/>
</dbReference>
<feature type="domain" description="Homeobox" evidence="5">
    <location>
        <begin position="10"/>
        <end position="70"/>
    </location>
</feature>
<dbReference type="AlphaFoldDB" id="A0A834WAW1"/>
<dbReference type="Pfam" id="PF00046">
    <property type="entry name" value="Homeodomain"/>
    <property type="match status" value="1"/>
</dbReference>
<feature type="region of interest" description="Disordered" evidence="4">
    <location>
        <begin position="87"/>
        <end position="176"/>
    </location>
</feature>
<accession>A0A834WAW1</accession>
<evidence type="ECO:0000256" key="1">
    <source>
        <dbReference type="ARBA" id="ARBA00004123"/>
    </source>
</evidence>
<evidence type="ECO:0000259" key="5">
    <source>
        <dbReference type="PROSITE" id="PS50071"/>
    </source>
</evidence>
<dbReference type="PANTHER" id="PTHR47713">
    <property type="entry name" value="HOMEODOMAIN-LIKE SUPERFAMILY PROTEIN"/>
    <property type="match status" value="1"/>
</dbReference>
<comment type="subcellular location">
    <subcellularLocation>
        <location evidence="1 2 3">Nucleus</location>
    </subcellularLocation>
</comment>
<sequence length="514" mass="57984">MQSDENKVAVEKNKKRKLKTPAQISALEKFYIEHKYPTEEMKLELAEELGLTEKQVSGWFCHRRLKDKRLLKDEACTNGRQDISSGVIQDRGSGLGQDSCGSTKHGDYRHLDPKEVESRGRYSNDILAADMAHERRNPYSENVSSMDDTSSESSSSLQDQDSYGADPSRYLMPNGALPPINPKGAIKMRYKPSGYLKVKGEIENPAITAVKKLLGRNYREDGPLLGIEFDPIPPGAFESQMDPVQEPYYNANPALPNSPESYAVKRQPSLSSRYDLYNTKFSSQDSHMEGPDPSDFQDNKSRHNSKQRLPLCSYTNPVPRRNSSLDLYEHSTGEASAYNSNKNHRVGTKHGVEGMKSDSASNHSDHYEGIARTPTDWMMHGYDNVNLTNVQRSEYVKSKPSNSISNACVSMETKDRGPTARMEKKSSGDRKARRQYDDSDELGMLSNEIMFAQRGVDLPLQHNVKQDSVAEMQPRKSQRCMSVHCACVSSFWCPTLIDNFLVDYLLAFIFMIEL</sequence>
<keyword evidence="2 3" id="KW-0371">Homeobox</keyword>
<organism evidence="6 7">
    <name type="scientific">Senna tora</name>
    <dbReference type="NCBI Taxonomy" id="362788"/>
    <lineage>
        <taxon>Eukaryota</taxon>
        <taxon>Viridiplantae</taxon>
        <taxon>Streptophyta</taxon>
        <taxon>Embryophyta</taxon>
        <taxon>Tracheophyta</taxon>
        <taxon>Spermatophyta</taxon>
        <taxon>Magnoliopsida</taxon>
        <taxon>eudicotyledons</taxon>
        <taxon>Gunneridae</taxon>
        <taxon>Pentapetalae</taxon>
        <taxon>rosids</taxon>
        <taxon>fabids</taxon>
        <taxon>Fabales</taxon>
        <taxon>Fabaceae</taxon>
        <taxon>Caesalpinioideae</taxon>
        <taxon>Cassia clade</taxon>
        <taxon>Senna</taxon>
    </lineage>
</organism>
<dbReference type="GO" id="GO:0003677">
    <property type="term" value="F:DNA binding"/>
    <property type="evidence" value="ECO:0007669"/>
    <property type="project" value="UniProtKB-UniRule"/>
</dbReference>
<dbReference type="PROSITE" id="PS50071">
    <property type="entry name" value="HOMEOBOX_2"/>
    <property type="match status" value="1"/>
</dbReference>
<keyword evidence="2 3" id="KW-0238">DNA-binding</keyword>
<feature type="DNA-binding region" description="Homeobox" evidence="2">
    <location>
        <begin position="12"/>
        <end position="71"/>
    </location>
</feature>
<reference evidence="6" key="1">
    <citation type="submission" date="2020-09" db="EMBL/GenBank/DDBJ databases">
        <title>Genome-Enabled Discovery of Anthraquinone Biosynthesis in Senna tora.</title>
        <authorList>
            <person name="Kang S.-H."/>
            <person name="Pandey R.P."/>
            <person name="Lee C.-M."/>
            <person name="Sim J.-S."/>
            <person name="Jeong J.-T."/>
            <person name="Choi B.-S."/>
            <person name="Jung M."/>
            <person name="Ginzburg D."/>
            <person name="Zhao K."/>
            <person name="Won S.Y."/>
            <person name="Oh T.-J."/>
            <person name="Yu Y."/>
            <person name="Kim N.-H."/>
            <person name="Lee O.R."/>
            <person name="Lee T.-H."/>
            <person name="Bashyal P."/>
            <person name="Kim T.-S."/>
            <person name="Lee W.-H."/>
            <person name="Kawkins C."/>
            <person name="Kim C.-K."/>
            <person name="Kim J.S."/>
            <person name="Ahn B.O."/>
            <person name="Rhee S.Y."/>
            <person name="Sohng J.K."/>
        </authorList>
    </citation>
    <scope>NUCLEOTIDE SEQUENCE</scope>
    <source>
        <tissue evidence="6">Leaf</tissue>
    </source>
</reference>
<evidence type="ECO:0000256" key="2">
    <source>
        <dbReference type="PROSITE-ProRule" id="PRU00108"/>
    </source>
</evidence>
<dbReference type="Gene3D" id="1.10.10.60">
    <property type="entry name" value="Homeodomain-like"/>
    <property type="match status" value="1"/>
</dbReference>
<dbReference type="Proteomes" id="UP000634136">
    <property type="component" value="Unassembled WGS sequence"/>
</dbReference>
<feature type="region of interest" description="Disordered" evidence="4">
    <location>
        <begin position="410"/>
        <end position="437"/>
    </location>
</feature>
<dbReference type="OrthoDB" id="6159439at2759"/>
<gene>
    <name evidence="6" type="ORF">G2W53_029631</name>
</gene>
<evidence type="ECO:0000256" key="3">
    <source>
        <dbReference type="RuleBase" id="RU000682"/>
    </source>
</evidence>
<feature type="region of interest" description="Disordered" evidence="4">
    <location>
        <begin position="237"/>
        <end position="269"/>
    </location>
</feature>
<evidence type="ECO:0000256" key="4">
    <source>
        <dbReference type="SAM" id="MobiDB-lite"/>
    </source>
</evidence>
<dbReference type="InterPro" id="IPR009057">
    <property type="entry name" value="Homeodomain-like_sf"/>
</dbReference>
<evidence type="ECO:0000313" key="6">
    <source>
        <dbReference type="EMBL" id="KAF7815662.1"/>
    </source>
</evidence>
<keyword evidence="2 3" id="KW-0539">Nucleus</keyword>
<feature type="compositionally biased region" description="Low complexity" evidence="4">
    <location>
        <begin position="144"/>
        <end position="162"/>
    </location>
</feature>
<evidence type="ECO:0000313" key="7">
    <source>
        <dbReference type="Proteomes" id="UP000634136"/>
    </source>
</evidence>
<dbReference type="EMBL" id="JAAIUW010000009">
    <property type="protein sequence ID" value="KAF7815662.1"/>
    <property type="molecule type" value="Genomic_DNA"/>
</dbReference>
<comment type="caution">
    <text evidence="6">The sequence shown here is derived from an EMBL/GenBank/DDBJ whole genome shotgun (WGS) entry which is preliminary data.</text>
</comment>
<protein>
    <submittedName>
        <fullName evidence="6">Homeobox-DDT domain protein RLT1</fullName>
    </submittedName>
</protein>
<feature type="compositionally biased region" description="Basic and acidic residues" evidence="4">
    <location>
        <begin position="412"/>
        <end position="437"/>
    </location>
</feature>
<name>A0A834WAW1_9FABA</name>
<dbReference type="InterPro" id="IPR001356">
    <property type="entry name" value="HD"/>
</dbReference>
<feature type="region of interest" description="Disordered" evidence="4">
    <location>
        <begin position="282"/>
        <end position="318"/>
    </location>
</feature>
<dbReference type="GO" id="GO:0005634">
    <property type="term" value="C:nucleus"/>
    <property type="evidence" value="ECO:0007669"/>
    <property type="project" value="UniProtKB-SubCell"/>
</dbReference>
<feature type="compositionally biased region" description="Basic and acidic residues" evidence="4">
    <location>
        <begin position="104"/>
        <end position="122"/>
    </location>
</feature>
<dbReference type="CDD" id="cd00086">
    <property type="entry name" value="homeodomain"/>
    <property type="match status" value="1"/>
</dbReference>
<dbReference type="PANTHER" id="PTHR47713:SF2">
    <property type="entry name" value="HOMEODOMAIN-LIKE SUPERFAMILY PROTEIN"/>
    <property type="match status" value="1"/>
</dbReference>
<keyword evidence="7" id="KW-1185">Reference proteome</keyword>
<proteinExistence type="predicted"/>